<dbReference type="HAMAP" id="MF_01813">
    <property type="entry name" value="MenG_UbiE_methyltr"/>
    <property type="match status" value="1"/>
</dbReference>
<accession>A0ABQ1GRW6</accession>
<dbReference type="PROSITE" id="PS51608">
    <property type="entry name" value="SAM_MT_UBIE"/>
    <property type="match status" value="1"/>
</dbReference>
<dbReference type="EMBL" id="BMJA01000005">
    <property type="protein sequence ID" value="GGA49122.1"/>
    <property type="molecule type" value="Genomic_DNA"/>
</dbReference>
<dbReference type="EC" id="2.1.1.163" evidence="6"/>
<evidence type="ECO:0000256" key="5">
    <source>
        <dbReference type="ARBA" id="ARBA00022691"/>
    </source>
</evidence>
<comment type="catalytic activity">
    <reaction evidence="6">
        <text>a 2-demethylmenaquinol + S-adenosyl-L-methionine = a menaquinol + S-adenosyl-L-homocysteine + H(+)</text>
        <dbReference type="Rhea" id="RHEA:42640"/>
        <dbReference type="Rhea" id="RHEA-COMP:9539"/>
        <dbReference type="Rhea" id="RHEA-COMP:9563"/>
        <dbReference type="ChEBI" id="CHEBI:15378"/>
        <dbReference type="ChEBI" id="CHEBI:18151"/>
        <dbReference type="ChEBI" id="CHEBI:55437"/>
        <dbReference type="ChEBI" id="CHEBI:57856"/>
        <dbReference type="ChEBI" id="CHEBI:59789"/>
        <dbReference type="EC" id="2.1.1.163"/>
    </reaction>
</comment>
<dbReference type="Pfam" id="PF01209">
    <property type="entry name" value="Ubie_methyltran"/>
    <property type="match status" value="1"/>
</dbReference>
<dbReference type="InterPro" id="IPR004033">
    <property type="entry name" value="UbiE/COQ5_MeTrFase"/>
</dbReference>
<evidence type="ECO:0000313" key="7">
    <source>
        <dbReference type="EMBL" id="GGA49122.1"/>
    </source>
</evidence>
<dbReference type="NCBIfam" id="NF001244">
    <property type="entry name" value="PRK00216.1-5"/>
    <property type="match status" value="1"/>
</dbReference>
<name>A0ABQ1GRW6_9GAMM</name>
<dbReference type="InterPro" id="IPR029063">
    <property type="entry name" value="SAM-dependent_MTases_sf"/>
</dbReference>
<evidence type="ECO:0000256" key="4">
    <source>
        <dbReference type="ARBA" id="ARBA00022688"/>
    </source>
</evidence>
<feature type="binding site" evidence="6">
    <location>
        <position position="145"/>
    </location>
    <ligand>
        <name>S-adenosyl-L-methionine</name>
        <dbReference type="ChEBI" id="CHEBI:59789"/>
    </ligand>
</feature>
<comment type="pathway">
    <text evidence="6">Quinol/quinone metabolism; menaquinone biosynthesis; menaquinol from 1,4-dihydroxy-2-naphthoate: step 2/2.</text>
</comment>
<keyword evidence="2 6" id="KW-0489">Methyltransferase</keyword>
<keyword evidence="7" id="KW-0830">Ubiquinone</keyword>
<comment type="pathway">
    <text evidence="6">Cofactor biosynthesis; ubiquinone biosynthesis.</text>
</comment>
<keyword evidence="4 6" id="KW-0831">Ubiquinone biosynthesis</keyword>
<dbReference type="PANTHER" id="PTHR43591">
    <property type="entry name" value="METHYLTRANSFERASE"/>
    <property type="match status" value="1"/>
</dbReference>
<comment type="caution">
    <text evidence="7">The sequence shown here is derived from an EMBL/GenBank/DDBJ whole genome shotgun (WGS) entry which is preliminary data.</text>
</comment>
<feature type="binding site" evidence="6">
    <location>
        <begin position="173"/>
        <end position="174"/>
    </location>
    <ligand>
        <name>S-adenosyl-L-methionine</name>
        <dbReference type="ChEBI" id="CHEBI:59789"/>
    </ligand>
</feature>
<comment type="catalytic activity">
    <reaction evidence="6">
        <text>a 2-methoxy-6-(all-trans-polyprenyl)benzene-1,4-diol + S-adenosyl-L-methionine = a 5-methoxy-2-methyl-3-(all-trans-polyprenyl)benzene-1,4-diol + S-adenosyl-L-homocysteine + H(+)</text>
        <dbReference type="Rhea" id="RHEA:28286"/>
        <dbReference type="Rhea" id="RHEA-COMP:10858"/>
        <dbReference type="Rhea" id="RHEA-COMP:10859"/>
        <dbReference type="ChEBI" id="CHEBI:15378"/>
        <dbReference type="ChEBI" id="CHEBI:57856"/>
        <dbReference type="ChEBI" id="CHEBI:59789"/>
        <dbReference type="ChEBI" id="CHEBI:84166"/>
        <dbReference type="ChEBI" id="CHEBI:84167"/>
        <dbReference type="EC" id="2.1.1.201"/>
    </reaction>
</comment>
<dbReference type="SUPFAM" id="SSF53335">
    <property type="entry name" value="S-adenosyl-L-methionine-dependent methyltransferases"/>
    <property type="match status" value="1"/>
</dbReference>
<keyword evidence="3 6" id="KW-0808">Transferase</keyword>
<dbReference type="NCBIfam" id="NF001242">
    <property type="entry name" value="PRK00216.1-3"/>
    <property type="match status" value="1"/>
</dbReference>
<dbReference type="InterPro" id="IPR023576">
    <property type="entry name" value="UbiE/COQ5_MeTrFase_CS"/>
</dbReference>
<proteinExistence type="inferred from homology"/>
<evidence type="ECO:0000256" key="1">
    <source>
        <dbReference type="ARBA" id="ARBA00022428"/>
    </source>
</evidence>
<keyword evidence="5 6" id="KW-0949">S-adenosyl-L-methionine</keyword>
<organism evidence="7 8">
    <name type="scientific">Dyella nitratireducens</name>
    <dbReference type="NCBI Taxonomy" id="1849580"/>
    <lineage>
        <taxon>Bacteria</taxon>
        <taxon>Pseudomonadati</taxon>
        <taxon>Pseudomonadota</taxon>
        <taxon>Gammaproteobacteria</taxon>
        <taxon>Lysobacterales</taxon>
        <taxon>Rhodanobacteraceae</taxon>
        <taxon>Dyella</taxon>
    </lineage>
</organism>
<keyword evidence="8" id="KW-1185">Reference proteome</keyword>
<dbReference type="CDD" id="cd02440">
    <property type="entry name" value="AdoMet_MTases"/>
    <property type="match status" value="1"/>
</dbReference>
<dbReference type="NCBIfam" id="NF001240">
    <property type="entry name" value="PRK00216.1-1"/>
    <property type="match status" value="1"/>
</dbReference>
<dbReference type="EC" id="2.1.1.201" evidence="6"/>
<comment type="similarity">
    <text evidence="6">Belongs to the class I-like SAM-binding methyltransferase superfamily. MenG/UbiE family.</text>
</comment>
<comment type="function">
    <text evidence="6">Methyltransferase required for the conversion of demethylmenaquinol (DMKH2) to menaquinol (MKH2) and the conversion of 2-polyprenyl-6-methoxy-1,4-benzoquinol (DDMQH2) to 2-polyprenyl-3-methyl-6-methoxy-1,4-benzoquinol (DMQH2).</text>
</comment>
<sequence>MLQNSEIEGFMFSSCREVGTKATPAGVIRLLHVVYMTDKADLFTARILYHARMSEQPTTHFGFRDVPVTEKQKLVGQVFTSVARNYDLMNDLMSFGIHRVWKRYFVSISGLRPGDRVLDLAGGTGDIAALIKPVVGDKGDVVVGDINAAMLNVGRDRLTDRGVVSGLRWAQLNAEALPFPNNSFDAVTMAFGLRNVTDKDKALADICRVLKPGGRALVLEFSKVRNELFSKLYDFHSFQVLPRLGQLFARDADSYQYLAESIRKHPDQDTLKGMMESAGFERVEVRNLSNGIVAIHRGYKF</sequence>
<evidence type="ECO:0000256" key="2">
    <source>
        <dbReference type="ARBA" id="ARBA00022603"/>
    </source>
</evidence>
<dbReference type="PANTHER" id="PTHR43591:SF24">
    <property type="entry name" value="2-METHOXY-6-POLYPRENYL-1,4-BENZOQUINOL METHYLASE, MITOCHONDRIAL"/>
    <property type="match status" value="1"/>
</dbReference>
<comment type="caution">
    <text evidence="6">Lacks conserved residue(s) required for the propagation of feature annotation.</text>
</comment>
<dbReference type="PROSITE" id="PS01183">
    <property type="entry name" value="UBIE_1"/>
    <property type="match status" value="1"/>
</dbReference>
<feature type="binding site" evidence="6">
    <location>
        <position position="124"/>
    </location>
    <ligand>
        <name>S-adenosyl-L-methionine</name>
        <dbReference type="ChEBI" id="CHEBI:59789"/>
    </ligand>
</feature>
<dbReference type="PROSITE" id="PS01184">
    <property type="entry name" value="UBIE_2"/>
    <property type="match status" value="1"/>
</dbReference>
<dbReference type="Gene3D" id="3.40.50.150">
    <property type="entry name" value="Vaccinia Virus protein VP39"/>
    <property type="match status" value="1"/>
</dbReference>
<evidence type="ECO:0000256" key="6">
    <source>
        <dbReference type="HAMAP-Rule" id="MF_01813"/>
    </source>
</evidence>
<dbReference type="NCBIfam" id="TIGR01934">
    <property type="entry name" value="MenG_MenH_UbiE"/>
    <property type="match status" value="1"/>
</dbReference>
<keyword evidence="1 6" id="KW-0474">Menaquinone biosynthesis</keyword>
<protein>
    <recommendedName>
        <fullName evidence="6">Ubiquinone/menaquinone biosynthesis C-methyltransferase UbiE</fullName>
        <ecNumber evidence="6">2.1.1.163</ecNumber>
        <ecNumber evidence="6">2.1.1.201</ecNumber>
    </recommendedName>
    <alternativeName>
        <fullName evidence="6">2-methoxy-6-polyprenyl-1,4-benzoquinol methylase</fullName>
    </alternativeName>
    <alternativeName>
        <fullName evidence="6">Demethylmenaquinone methyltransferase</fullName>
    </alternativeName>
</protein>
<evidence type="ECO:0000313" key="8">
    <source>
        <dbReference type="Proteomes" id="UP000620046"/>
    </source>
</evidence>
<gene>
    <name evidence="6 7" type="primary">ubiE</name>
    <name evidence="7" type="ORF">GCM10010981_43020</name>
</gene>
<reference evidence="8" key="1">
    <citation type="journal article" date="2019" name="Int. J. Syst. Evol. Microbiol.">
        <title>The Global Catalogue of Microorganisms (GCM) 10K type strain sequencing project: providing services to taxonomists for standard genome sequencing and annotation.</title>
        <authorList>
            <consortium name="The Broad Institute Genomics Platform"/>
            <consortium name="The Broad Institute Genome Sequencing Center for Infectious Disease"/>
            <person name="Wu L."/>
            <person name="Ma J."/>
        </authorList>
    </citation>
    <scope>NUCLEOTIDE SEQUENCE [LARGE SCALE GENOMIC DNA]</scope>
    <source>
        <strain evidence="8">CGMCC 1.15439</strain>
    </source>
</reference>
<evidence type="ECO:0000256" key="3">
    <source>
        <dbReference type="ARBA" id="ARBA00022679"/>
    </source>
</evidence>
<dbReference type="Proteomes" id="UP000620046">
    <property type="component" value="Unassembled WGS sequence"/>
</dbReference>